<dbReference type="Gene3D" id="3.10.180.10">
    <property type="entry name" value="2,3-Dihydroxybiphenyl 1,2-Dioxygenase, domain 1"/>
    <property type="match status" value="1"/>
</dbReference>
<evidence type="ECO:0000313" key="5">
    <source>
        <dbReference type="Proteomes" id="UP000755667"/>
    </source>
</evidence>
<organism evidence="3 5">
    <name type="scientific">Marivita cryptomonadis</name>
    <dbReference type="NCBI Taxonomy" id="505252"/>
    <lineage>
        <taxon>Bacteria</taxon>
        <taxon>Pseudomonadati</taxon>
        <taxon>Pseudomonadota</taxon>
        <taxon>Alphaproteobacteria</taxon>
        <taxon>Rhodobacterales</taxon>
        <taxon>Roseobacteraceae</taxon>
        <taxon>Marivita</taxon>
    </lineage>
</organism>
<dbReference type="CDD" id="cd06587">
    <property type="entry name" value="VOC"/>
    <property type="match status" value="1"/>
</dbReference>
<gene>
    <name evidence="3" type="ORF">JQX41_17410</name>
    <name evidence="4" type="ORF">JQX48_17425</name>
</gene>
<dbReference type="Proteomes" id="UP000809440">
    <property type="component" value="Unassembled WGS sequence"/>
</dbReference>
<comment type="caution">
    <text evidence="3">The sequence shown here is derived from an EMBL/GenBank/DDBJ whole genome shotgun (WGS) entry which is preliminary data.</text>
</comment>
<dbReference type="AlphaFoldDB" id="A0A9Q2S160"/>
<sequence>MHLGAFSVSLAVNDLTASRTFYEAIGFETLGGDASAGWLMLKSGDTVLGLFQGMLEKNTLTFNPGWDQSAQPLDDFMDIRTIQADLKSKGLMLDVETAPEGTGPSHIVLTDPDGNPVLIDQHR</sequence>
<dbReference type="EMBL" id="JAFBXF010000012">
    <property type="protein sequence ID" value="MBM2418771.1"/>
    <property type="molecule type" value="Genomic_DNA"/>
</dbReference>
<evidence type="ECO:0000313" key="6">
    <source>
        <dbReference type="Proteomes" id="UP000809440"/>
    </source>
</evidence>
<dbReference type="InterPro" id="IPR004360">
    <property type="entry name" value="Glyas_Fos-R_dOase_dom"/>
</dbReference>
<evidence type="ECO:0000313" key="4">
    <source>
        <dbReference type="EMBL" id="MBM2418771.1"/>
    </source>
</evidence>
<dbReference type="GeneID" id="62639766"/>
<evidence type="ECO:0000313" key="3">
    <source>
        <dbReference type="EMBL" id="MBM2414101.1"/>
    </source>
</evidence>
<accession>A0A9Q2S160</accession>
<reference evidence="3 6" key="1">
    <citation type="submission" date="2021-01" db="EMBL/GenBank/DDBJ databases">
        <title>Diatom-associated Roseobacters Show Island Model of Population Structure.</title>
        <authorList>
            <person name="Qu L."/>
            <person name="Feng X."/>
            <person name="Chen Y."/>
            <person name="Li L."/>
            <person name="Wang X."/>
            <person name="Hu Z."/>
            <person name="Wang H."/>
            <person name="Luo H."/>
        </authorList>
    </citation>
    <scope>NUCLEOTIDE SEQUENCE</scope>
    <source>
        <strain evidence="4 6">CC28-63</strain>
        <strain evidence="3">CC28-69</strain>
    </source>
</reference>
<dbReference type="SUPFAM" id="SSF54593">
    <property type="entry name" value="Glyoxalase/Bleomycin resistance protein/Dihydroxybiphenyl dioxygenase"/>
    <property type="match status" value="1"/>
</dbReference>
<feature type="domain" description="Glyoxalase/fosfomycin resistance/dioxygenase" evidence="2">
    <location>
        <begin position="8"/>
        <end position="117"/>
    </location>
</feature>
<protein>
    <submittedName>
        <fullName evidence="3">VOC family protein</fullName>
    </submittedName>
</protein>
<dbReference type="InterPro" id="IPR029068">
    <property type="entry name" value="Glyas_Bleomycin-R_OHBP_Dase"/>
</dbReference>
<dbReference type="OrthoDB" id="2719609at2"/>
<dbReference type="Pfam" id="PF00903">
    <property type="entry name" value="Glyoxalase"/>
    <property type="match status" value="1"/>
</dbReference>
<evidence type="ECO:0000256" key="1">
    <source>
        <dbReference type="SAM" id="MobiDB-lite"/>
    </source>
</evidence>
<dbReference type="EMBL" id="JAFBXE010000012">
    <property type="protein sequence ID" value="MBM2414101.1"/>
    <property type="molecule type" value="Genomic_DNA"/>
</dbReference>
<evidence type="ECO:0000259" key="2">
    <source>
        <dbReference type="Pfam" id="PF00903"/>
    </source>
</evidence>
<dbReference type="RefSeq" id="WP_085628039.1">
    <property type="nucleotide sequence ID" value="NZ_JAFBWU010000012.1"/>
</dbReference>
<name>A0A9Q2S160_9RHOB</name>
<keyword evidence="6" id="KW-1185">Reference proteome</keyword>
<dbReference type="Proteomes" id="UP000755667">
    <property type="component" value="Unassembled WGS sequence"/>
</dbReference>
<proteinExistence type="predicted"/>
<feature type="region of interest" description="Disordered" evidence="1">
    <location>
        <begin position="99"/>
        <end position="123"/>
    </location>
</feature>